<feature type="chain" id="PRO_5043920846" evidence="1">
    <location>
        <begin position="21"/>
        <end position="84"/>
    </location>
</feature>
<evidence type="ECO:0000313" key="3">
    <source>
        <dbReference type="Proteomes" id="UP001497525"/>
    </source>
</evidence>
<accession>A0AAV2TKJ7</accession>
<name>A0AAV2TKJ7_CALDB</name>
<protein>
    <submittedName>
        <fullName evidence="2">Uncharacterized protein</fullName>
    </submittedName>
</protein>
<evidence type="ECO:0000256" key="1">
    <source>
        <dbReference type="SAM" id="SignalP"/>
    </source>
</evidence>
<dbReference type="EMBL" id="CAXLJL010000356">
    <property type="protein sequence ID" value="CAL5136890.1"/>
    <property type="molecule type" value="Genomic_DNA"/>
</dbReference>
<evidence type="ECO:0000313" key="2">
    <source>
        <dbReference type="EMBL" id="CAL5136890.1"/>
    </source>
</evidence>
<dbReference type="AlphaFoldDB" id="A0AAV2TKJ7"/>
<reference evidence="2" key="1">
    <citation type="submission" date="2024-06" db="EMBL/GenBank/DDBJ databases">
        <authorList>
            <person name="Liu X."/>
            <person name="Lenzi L."/>
            <person name="Haldenby T S."/>
            <person name="Uol C."/>
        </authorList>
    </citation>
    <scope>NUCLEOTIDE SEQUENCE</scope>
</reference>
<comment type="caution">
    <text evidence="2">The sequence shown here is derived from an EMBL/GenBank/DDBJ whole genome shotgun (WGS) entry which is preliminary data.</text>
</comment>
<dbReference type="Proteomes" id="UP001497525">
    <property type="component" value="Unassembled WGS sequence"/>
</dbReference>
<organism evidence="2 3">
    <name type="scientific">Calicophoron daubneyi</name>
    <name type="common">Rumen fluke</name>
    <name type="synonym">Paramphistomum daubneyi</name>
    <dbReference type="NCBI Taxonomy" id="300641"/>
    <lineage>
        <taxon>Eukaryota</taxon>
        <taxon>Metazoa</taxon>
        <taxon>Spiralia</taxon>
        <taxon>Lophotrochozoa</taxon>
        <taxon>Platyhelminthes</taxon>
        <taxon>Trematoda</taxon>
        <taxon>Digenea</taxon>
        <taxon>Plagiorchiida</taxon>
        <taxon>Pronocephalata</taxon>
        <taxon>Paramphistomoidea</taxon>
        <taxon>Paramphistomidae</taxon>
        <taxon>Calicophoron</taxon>
    </lineage>
</organism>
<gene>
    <name evidence="2" type="ORF">CDAUBV1_LOCUS11185</name>
</gene>
<proteinExistence type="predicted"/>
<keyword evidence="1" id="KW-0732">Signal</keyword>
<feature type="signal peptide" evidence="1">
    <location>
        <begin position="1"/>
        <end position="20"/>
    </location>
</feature>
<sequence length="84" mass="9686">MKIALILLLVAAFCAFLVESKPGRVKCSVQCWEAREPCLKMCYRSRKMKVNCKKECQHKVQQCIEHTCGVNEHVDTAEEHAKYD</sequence>